<accession>A0ACB8BPJ2</accession>
<proteinExistence type="predicted"/>
<reference evidence="1" key="1">
    <citation type="journal article" date="2021" name="New Phytol.">
        <title>Evolutionary innovations through gain and loss of genes in the ectomycorrhizal Boletales.</title>
        <authorList>
            <person name="Wu G."/>
            <person name="Miyauchi S."/>
            <person name="Morin E."/>
            <person name="Kuo A."/>
            <person name="Drula E."/>
            <person name="Varga T."/>
            <person name="Kohler A."/>
            <person name="Feng B."/>
            <person name="Cao Y."/>
            <person name="Lipzen A."/>
            <person name="Daum C."/>
            <person name="Hundley H."/>
            <person name="Pangilinan J."/>
            <person name="Johnson J."/>
            <person name="Barry K."/>
            <person name="LaButti K."/>
            <person name="Ng V."/>
            <person name="Ahrendt S."/>
            <person name="Min B."/>
            <person name="Choi I.G."/>
            <person name="Park H."/>
            <person name="Plett J.M."/>
            <person name="Magnuson J."/>
            <person name="Spatafora J.W."/>
            <person name="Nagy L.G."/>
            <person name="Henrissat B."/>
            <person name="Grigoriev I.V."/>
            <person name="Yang Z.L."/>
            <person name="Xu J."/>
            <person name="Martin F.M."/>
        </authorList>
    </citation>
    <scope>NUCLEOTIDE SEQUENCE</scope>
    <source>
        <strain evidence="1">KUC20120723A-06</strain>
    </source>
</reference>
<comment type="caution">
    <text evidence="1">The sequence shown here is derived from an EMBL/GenBank/DDBJ whole genome shotgun (WGS) entry which is preliminary data.</text>
</comment>
<gene>
    <name evidence="1" type="ORF">BV22DRAFT_264501</name>
</gene>
<dbReference type="Proteomes" id="UP000790709">
    <property type="component" value="Unassembled WGS sequence"/>
</dbReference>
<sequence length="295" mass="33886">MVAKIFWPEDSRDSEAAILKKVEELAKGNPTVDGHVPEVLFVHKFENSTAELRRALGIANPQKGSRTLYIIVFRKLSPITDLSGAEFLSAWWDCVLCHRDLWKGGVHHRDISAGNLMYYRNRDGVVVGVLNDFDLATFVIGKGPTGNQRTGTVPFMARQLLTKEGLDGEITHVYRHEVESFIWVLVWVSLRLHQGHERNDKSRCLDLWLKADEEQCRKEKNDFLLHHEKFSPSFAHKDNWVLAKLFLRLLLDQDRKPFSFDGAPVSDDPPDDVIFAEFKEGKDAHDAWMRRRVLA</sequence>
<dbReference type="EMBL" id="MU266364">
    <property type="protein sequence ID" value="KAH7927549.1"/>
    <property type="molecule type" value="Genomic_DNA"/>
</dbReference>
<organism evidence="1 2">
    <name type="scientific">Leucogyrophana mollusca</name>
    <dbReference type="NCBI Taxonomy" id="85980"/>
    <lineage>
        <taxon>Eukaryota</taxon>
        <taxon>Fungi</taxon>
        <taxon>Dikarya</taxon>
        <taxon>Basidiomycota</taxon>
        <taxon>Agaricomycotina</taxon>
        <taxon>Agaricomycetes</taxon>
        <taxon>Agaricomycetidae</taxon>
        <taxon>Boletales</taxon>
        <taxon>Boletales incertae sedis</taxon>
        <taxon>Leucogyrophana</taxon>
    </lineage>
</organism>
<protein>
    <submittedName>
        <fullName evidence="1">Uncharacterized protein</fullName>
    </submittedName>
</protein>
<evidence type="ECO:0000313" key="2">
    <source>
        <dbReference type="Proteomes" id="UP000790709"/>
    </source>
</evidence>
<name>A0ACB8BPJ2_9AGAM</name>
<evidence type="ECO:0000313" key="1">
    <source>
        <dbReference type="EMBL" id="KAH7927549.1"/>
    </source>
</evidence>
<keyword evidence="2" id="KW-1185">Reference proteome</keyword>